<feature type="chain" id="PRO_5021355742" description="FAD-binding FR-type domain-containing protein" evidence="10">
    <location>
        <begin position="28"/>
        <end position="800"/>
    </location>
</feature>
<dbReference type="Pfam" id="PF08030">
    <property type="entry name" value="NAD_binding_6"/>
    <property type="match status" value="1"/>
</dbReference>
<accession>A0A507B3G8</accession>
<evidence type="ECO:0000256" key="9">
    <source>
        <dbReference type="SAM" id="Phobius"/>
    </source>
</evidence>
<dbReference type="FunCoup" id="A0A507B3G8">
    <property type="interactions" value="351"/>
</dbReference>
<feature type="transmembrane region" description="Helical" evidence="9">
    <location>
        <begin position="255"/>
        <end position="275"/>
    </location>
</feature>
<dbReference type="GO" id="GO:0005886">
    <property type="term" value="C:plasma membrane"/>
    <property type="evidence" value="ECO:0007669"/>
    <property type="project" value="TreeGrafter"/>
</dbReference>
<dbReference type="InterPro" id="IPR013130">
    <property type="entry name" value="Fe3_Rdtase_TM_dom"/>
</dbReference>
<evidence type="ECO:0000256" key="2">
    <source>
        <dbReference type="ARBA" id="ARBA00022448"/>
    </source>
</evidence>
<keyword evidence="14" id="KW-1185">Reference proteome</keyword>
<gene>
    <name evidence="13" type="ORF">E0L32_007580</name>
</gene>
<dbReference type="Gene3D" id="3.40.50.80">
    <property type="entry name" value="Nucleotide-binding domain of ferredoxin-NADP reductase (FNR) module"/>
    <property type="match status" value="1"/>
</dbReference>
<evidence type="ECO:0000313" key="13">
    <source>
        <dbReference type="EMBL" id="TPX11601.1"/>
    </source>
</evidence>
<feature type="compositionally biased region" description="Basic and acidic residues" evidence="8">
    <location>
        <begin position="711"/>
        <end position="725"/>
    </location>
</feature>
<keyword evidence="5" id="KW-0560">Oxidoreductase</keyword>
<evidence type="ECO:0000256" key="1">
    <source>
        <dbReference type="ARBA" id="ARBA00004141"/>
    </source>
</evidence>
<evidence type="ECO:0008006" key="15">
    <source>
        <dbReference type="Google" id="ProtNLM"/>
    </source>
</evidence>
<keyword evidence="3 9" id="KW-0812">Transmembrane</keyword>
<proteinExistence type="predicted"/>
<feature type="region of interest" description="Disordered" evidence="8">
    <location>
        <begin position="533"/>
        <end position="562"/>
    </location>
</feature>
<evidence type="ECO:0000313" key="14">
    <source>
        <dbReference type="Proteomes" id="UP000319257"/>
    </source>
</evidence>
<dbReference type="PANTHER" id="PTHR32361:SF9">
    <property type="entry name" value="FERRIC REDUCTASE TRANSMEMBRANE COMPONENT 3-RELATED"/>
    <property type="match status" value="1"/>
</dbReference>
<dbReference type="Proteomes" id="UP000319257">
    <property type="component" value="Unassembled WGS sequence"/>
</dbReference>
<comment type="subcellular location">
    <subcellularLocation>
        <location evidence="1">Membrane</location>
        <topology evidence="1">Multi-pass membrane protein</topology>
    </subcellularLocation>
</comment>
<dbReference type="SFLD" id="SFLDS00052">
    <property type="entry name" value="Ferric_Reductase_Domain"/>
    <property type="match status" value="1"/>
</dbReference>
<protein>
    <recommendedName>
        <fullName evidence="15">FAD-binding FR-type domain-containing protein</fullName>
    </recommendedName>
</protein>
<feature type="domain" description="Ferric reductase NAD binding" evidence="12">
    <location>
        <begin position="615"/>
        <end position="779"/>
    </location>
</feature>
<evidence type="ECO:0000256" key="5">
    <source>
        <dbReference type="ARBA" id="ARBA00023002"/>
    </source>
</evidence>
<dbReference type="InterPro" id="IPR013121">
    <property type="entry name" value="Fe_red_NAD-bd_6"/>
</dbReference>
<evidence type="ECO:0000256" key="7">
    <source>
        <dbReference type="ARBA" id="ARBA00023136"/>
    </source>
</evidence>
<reference evidence="13 14" key="1">
    <citation type="submission" date="2019-06" db="EMBL/GenBank/DDBJ databases">
        <title>Draft genome sequence of the filamentous fungus Phialemoniopsis curvata isolated from diesel fuel.</title>
        <authorList>
            <person name="Varaljay V.A."/>
            <person name="Lyon W.J."/>
            <person name="Crouch A.L."/>
            <person name="Drake C.E."/>
            <person name="Hollomon J.M."/>
            <person name="Nadeau L.J."/>
            <person name="Nunn H.S."/>
            <person name="Stevenson B.S."/>
            <person name="Bojanowski C.L."/>
            <person name="Crookes-Goodson W.J."/>
        </authorList>
    </citation>
    <scope>NUCLEOTIDE SEQUENCE [LARGE SCALE GENOMIC DNA]</scope>
    <source>
        <strain evidence="13 14">D216</strain>
    </source>
</reference>
<feature type="domain" description="Ferric oxidoreductase" evidence="11">
    <location>
        <begin position="296"/>
        <end position="416"/>
    </location>
</feature>
<feature type="signal peptide" evidence="10">
    <location>
        <begin position="1"/>
        <end position="27"/>
    </location>
</feature>
<evidence type="ECO:0000259" key="12">
    <source>
        <dbReference type="Pfam" id="PF08030"/>
    </source>
</evidence>
<dbReference type="EMBL" id="SKBQ01000047">
    <property type="protein sequence ID" value="TPX11601.1"/>
    <property type="molecule type" value="Genomic_DNA"/>
</dbReference>
<dbReference type="InterPro" id="IPR051410">
    <property type="entry name" value="Ferric/Cupric_Reductase"/>
</dbReference>
<organism evidence="13 14">
    <name type="scientific">Thyridium curvatum</name>
    <dbReference type="NCBI Taxonomy" id="1093900"/>
    <lineage>
        <taxon>Eukaryota</taxon>
        <taxon>Fungi</taxon>
        <taxon>Dikarya</taxon>
        <taxon>Ascomycota</taxon>
        <taxon>Pezizomycotina</taxon>
        <taxon>Sordariomycetes</taxon>
        <taxon>Sordariomycetidae</taxon>
        <taxon>Thyridiales</taxon>
        <taxon>Thyridiaceae</taxon>
        <taxon>Thyridium</taxon>
    </lineage>
</organism>
<evidence type="ECO:0000256" key="4">
    <source>
        <dbReference type="ARBA" id="ARBA00022989"/>
    </source>
</evidence>
<dbReference type="RefSeq" id="XP_030993312.1">
    <property type="nucleotide sequence ID" value="XM_031142339.1"/>
</dbReference>
<name>A0A507B3G8_9PEZI</name>
<feature type="transmembrane region" description="Helical" evidence="9">
    <location>
        <begin position="338"/>
        <end position="356"/>
    </location>
</feature>
<keyword evidence="7 9" id="KW-0472">Membrane</keyword>
<feature type="transmembrane region" description="Helical" evidence="9">
    <location>
        <begin position="372"/>
        <end position="394"/>
    </location>
</feature>
<feature type="transmembrane region" description="Helical" evidence="9">
    <location>
        <begin position="165"/>
        <end position="184"/>
    </location>
</feature>
<dbReference type="Pfam" id="PF01794">
    <property type="entry name" value="Ferric_reduct"/>
    <property type="match status" value="1"/>
</dbReference>
<dbReference type="PANTHER" id="PTHR32361">
    <property type="entry name" value="FERRIC/CUPRIC REDUCTASE TRANSMEMBRANE COMPONENT"/>
    <property type="match status" value="1"/>
</dbReference>
<dbReference type="GO" id="GO:0006826">
    <property type="term" value="P:iron ion transport"/>
    <property type="evidence" value="ECO:0007669"/>
    <property type="project" value="TreeGrafter"/>
</dbReference>
<dbReference type="GO" id="GO:0000293">
    <property type="term" value="F:ferric-chelate reductase activity"/>
    <property type="evidence" value="ECO:0007669"/>
    <property type="project" value="TreeGrafter"/>
</dbReference>
<dbReference type="AlphaFoldDB" id="A0A507B3G8"/>
<evidence type="ECO:0000256" key="3">
    <source>
        <dbReference type="ARBA" id="ARBA00022692"/>
    </source>
</evidence>
<keyword evidence="4 9" id="KW-1133">Transmembrane helix</keyword>
<keyword evidence="2" id="KW-0813">Transport</keyword>
<sequence length="800" mass="90056">MRNKNLKALGAGRFAILASLLLSPVYADYDTPPSQKCAEAILSACGTVNFVGHGYGQYYESACQNPLKVASIYANIRALCLPEDVDPGAMFMEDYCMKWGKIPFMPLSKVAENVTQDKISKMRVVSKPETKGVNMTEPILITEDWYKMTAKTIRVWYWEQGLHKLYGWASYGFWGTILLVGMLIHGYESLMARQVFSSDIEGSPAVSRRKSSGISRSLHAARFWVQKHLVIPSVLAPYRRQPLLWCSVPTRMEGFIVAAFWIISIVLGCVNYQVFVGNTYYNEIAPQVWRYIADRTGIMSYANLPILWIFSGRNNIFLWATGWQFATFNVFHRHVARIATVQAIVHSVAYTVFYWVEGGWDDYLDYVWKEPWWYMGVVATITLSLLCFFSSMWFRQKCYETFLIIHIVFSVVTIVGLFYHTWVFDTKEYDPYLWPLVAIWVFDRLLRLVRQVYCNIYVSLRRGKTLHTTKATVEYDRQTGVLTIVATPGTPHLTPGPGQHYFLYQPFRWRGWENHPFTLGFWNKPGIASEPIVTQQEASAAKSEADIGSSAQSPRSSVTAASQNSGETQLIFWITPCDGWTKKLKDDCLKSSEPTIATQILLEGPYGMAEPLHAYEELVLIAGGSGIAATAPYVLDYMRRSQRSSDGKIKTQTRHISVVWAHRSTRFIQNVADKEFAKALIRDDISPVFHSTEVLQSGSASTSSEAISQPSEEKSVGSAGKDSKAISKSVGRRGVSIARGRPDVAQIISKAAKNAHECESRVAVMVCGPAGLADATRDATHKAMLEYGDCVEYFEEAFGW</sequence>
<feature type="region of interest" description="Disordered" evidence="8">
    <location>
        <begin position="699"/>
        <end position="734"/>
    </location>
</feature>
<dbReference type="GO" id="GO:0015677">
    <property type="term" value="P:copper ion import"/>
    <property type="evidence" value="ECO:0007669"/>
    <property type="project" value="TreeGrafter"/>
</dbReference>
<dbReference type="OrthoDB" id="167398at2759"/>
<feature type="compositionally biased region" description="Polar residues" evidence="8">
    <location>
        <begin position="549"/>
        <end position="562"/>
    </location>
</feature>
<dbReference type="STRING" id="1093900.A0A507B3G8"/>
<dbReference type="InParanoid" id="A0A507B3G8"/>
<evidence type="ECO:0000256" key="8">
    <source>
        <dbReference type="SAM" id="MobiDB-lite"/>
    </source>
</evidence>
<evidence type="ECO:0000256" key="6">
    <source>
        <dbReference type="ARBA" id="ARBA00023065"/>
    </source>
</evidence>
<dbReference type="SUPFAM" id="SSF52343">
    <property type="entry name" value="Ferredoxin reductase-like, C-terminal NADP-linked domain"/>
    <property type="match status" value="1"/>
</dbReference>
<dbReference type="GeneID" id="41975027"/>
<dbReference type="GO" id="GO:0006879">
    <property type="term" value="P:intracellular iron ion homeostasis"/>
    <property type="evidence" value="ECO:0007669"/>
    <property type="project" value="TreeGrafter"/>
</dbReference>
<comment type="caution">
    <text evidence="13">The sequence shown here is derived from an EMBL/GenBank/DDBJ whole genome shotgun (WGS) entry which is preliminary data.</text>
</comment>
<dbReference type="SFLD" id="SFLDG01168">
    <property type="entry name" value="Ferric_reductase_subgroup_(FRE"/>
    <property type="match status" value="1"/>
</dbReference>
<feature type="transmembrane region" description="Helical" evidence="9">
    <location>
        <begin position="401"/>
        <end position="420"/>
    </location>
</feature>
<evidence type="ECO:0000256" key="10">
    <source>
        <dbReference type="SAM" id="SignalP"/>
    </source>
</evidence>
<dbReference type="InterPro" id="IPR039261">
    <property type="entry name" value="FNR_nucleotide-bd"/>
</dbReference>
<evidence type="ECO:0000259" key="11">
    <source>
        <dbReference type="Pfam" id="PF01794"/>
    </source>
</evidence>
<keyword evidence="6" id="KW-0406">Ion transport</keyword>
<feature type="compositionally biased region" description="Low complexity" evidence="8">
    <location>
        <begin position="699"/>
        <end position="710"/>
    </location>
</feature>
<keyword evidence="10" id="KW-0732">Signal</keyword>
<dbReference type="CDD" id="cd06186">
    <property type="entry name" value="NOX_Duox_like_FAD_NADP"/>
    <property type="match status" value="1"/>
</dbReference>